<keyword evidence="9 12" id="KW-0408">Iron</keyword>
<keyword evidence="15" id="KW-1185">Reference proteome</keyword>
<dbReference type="PROSITE" id="PS00086">
    <property type="entry name" value="CYTOCHROME_P450"/>
    <property type="match status" value="1"/>
</dbReference>
<comment type="subcellular location">
    <subcellularLocation>
        <location evidence="2">Membrane</location>
        <topology evidence="2">Single-pass membrane protein</topology>
    </subcellularLocation>
</comment>
<accession>A0A498KRS2</accession>
<comment type="caution">
    <text evidence="14">The sequence shown here is derived from an EMBL/GenBank/DDBJ whole genome shotgun (WGS) entry which is preliminary data.</text>
</comment>
<dbReference type="InterPro" id="IPR017972">
    <property type="entry name" value="Cyt_P450_CS"/>
</dbReference>
<dbReference type="FunFam" id="1.10.630.10:FF:000012">
    <property type="entry name" value="Cytochrome P450 family protein"/>
    <property type="match status" value="1"/>
</dbReference>
<proteinExistence type="inferred from homology"/>
<dbReference type="InterPro" id="IPR002401">
    <property type="entry name" value="Cyt_P450_E_grp-I"/>
</dbReference>
<evidence type="ECO:0000256" key="9">
    <source>
        <dbReference type="ARBA" id="ARBA00023004"/>
    </source>
</evidence>
<gene>
    <name evidence="14" type="ORF">DVH24_022539</name>
</gene>
<dbReference type="PRINTS" id="PR00463">
    <property type="entry name" value="EP450I"/>
</dbReference>
<dbReference type="STRING" id="3750.A0A498KRS2"/>
<evidence type="ECO:0000313" key="14">
    <source>
        <dbReference type="EMBL" id="RXI08395.1"/>
    </source>
</evidence>
<evidence type="ECO:0000256" key="4">
    <source>
        <dbReference type="ARBA" id="ARBA00022617"/>
    </source>
</evidence>
<sequence>MSKRSRPLSDCLRFTMETWFLILIALCVSFLLRPLLSLFLPTSISRPNLPPGPRFFHIIEGFLFLLKSTSELEPIIRKLQAEYGPIISLPIGSRSTVFVADRSPAHQALILNGAVFADRPQALATNKCASSNQHTIASAVYGPTWRLLRRNITSEILHPSRVKSYGSARKWVLDILVNRLETEYQSHSEAAAAGVRVVDHFQYAMFCLLVLMCFGDKLNEEQIKEIEHVQRQLLLSSGRFNILNFKPKLTKIIFKNRWRQFFKILDERREVLVPLIRARQNRAKQGSKTDDKDDEFVLSYTDTLLDLELPDGNEKRKLSEGEMVSLCSEFLTAGTDTTSTALQWIMANVVKYPQVQEKLFAEIKGVMGETEDEVREEVLHKLPYLKAVILEGLRRHPPAHFVPRAVTHDVVLGGHVVPKNGSVSFMVADIGWDPQVWEDPMAFKPERFLGSGGEEGFDLRGSREIKMMPFGAGRRICPASGLAVLHLEYFVANLVWKFEWRAVEGDDVDLSEKQEFTIVMKNPLHAHVIPRI</sequence>
<evidence type="ECO:0000256" key="5">
    <source>
        <dbReference type="ARBA" id="ARBA00022692"/>
    </source>
</evidence>
<dbReference type="GO" id="GO:0020037">
    <property type="term" value="F:heme binding"/>
    <property type="evidence" value="ECO:0007669"/>
    <property type="project" value="InterPro"/>
</dbReference>
<name>A0A498KRS2_MALDO</name>
<evidence type="ECO:0000256" key="3">
    <source>
        <dbReference type="ARBA" id="ARBA00010617"/>
    </source>
</evidence>
<feature type="binding site" description="axial binding residue" evidence="12">
    <location>
        <position position="477"/>
    </location>
    <ligand>
        <name>heme</name>
        <dbReference type="ChEBI" id="CHEBI:30413"/>
    </ligand>
    <ligandPart>
        <name>Fe</name>
        <dbReference type="ChEBI" id="CHEBI:18248"/>
    </ligandPart>
</feature>
<evidence type="ECO:0000256" key="1">
    <source>
        <dbReference type="ARBA" id="ARBA00001971"/>
    </source>
</evidence>
<dbReference type="GO" id="GO:0005506">
    <property type="term" value="F:iron ion binding"/>
    <property type="evidence" value="ECO:0007669"/>
    <property type="project" value="InterPro"/>
</dbReference>
<evidence type="ECO:0008006" key="16">
    <source>
        <dbReference type="Google" id="ProtNLM"/>
    </source>
</evidence>
<dbReference type="PANTHER" id="PTHR24298">
    <property type="entry name" value="FLAVONOID 3'-MONOOXYGENASE-RELATED"/>
    <property type="match status" value="1"/>
</dbReference>
<keyword evidence="7" id="KW-1133">Transmembrane helix</keyword>
<keyword evidence="5" id="KW-0812">Transmembrane</keyword>
<evidence type="ECO:0000256" key="8">
    <source>
        <dbReference type="ARBA" id="ARBA00023002"/>
    </source>
</evidence>
<dbReference type="PANTHER" id="PTHR24298:SF800">
    <property type="entry name" value="CYTOCHROME P450 89A2-RELATED"/>
    <property type="match status" value="1"/>
</dbReference>
<dbReference type="InterPro" id="IPR036396">
    <property type="entry name" value="Cyt_P450_sf"/>
</dbReference>
<keyword evidence="10 13" id="KW-0503">Monooxygenase</keyword>
<dbReference type="GO" id="GO:0016709">
    <property type="term" value="F:oxidoreductase activity, acting on paired donors, with incorporation or reduction of molecular oxygen, NAD(P)H as one donor, and incorporation of one atom of oxygen"/>
    <property type="evidence" value="ECO:0007669"/>
    <property type="project" value="TreeGrafter"/>
</dbReference>
<dbReference type="SUPFAM" id="SSF48264">
    <property type="entry name" value="Cytochrome P450"/>
    <property type="match status" value="1"/>
</dbReference>
<dbReference type="InterPro" id="IPR001128">
    <property type="entry name" value="Cyt_P450"/>
</dbReference>
<dbReference type="Proteomes" id="UP000290289">
    <property type="component" value="Chromosome 1"/>
</dbReference>
<dbReference type="CDD" id="cd11075">
    <property type="entry name" value="CYP77_89"/>
    <property type="match status" value="1"/>
</dbReference>
<keyword evidence="8 13" id="KW-0560">Oxidoreductase</keyword>
<dbReference type="GO" id="GO:0016020">
    <property type="term" value="C:membrane"/>
    <property type="evidence" value="ECO:0007669"/>
    <property type="project" value="UniProtKB-SubCell"/>
</dbReference>
<dbReference type="InterPro" id="IPR051103">
    <property type="entry name" value="Plant_metabolite_P450s"/>
</dbReference>
<evidence type="ECO:0000256" key="12">
    <source>
        <dbReference type="PIRSR" id="PIRSR602401-1"/>
    </source>
</evidence>
<dbReference type="Pfam" id="PF00067">
    <property type="entry name" value="p450"/>
    <property type="match status" value="1"/>
</dbReference>
<evidence type="ECO:0000256" key="10">
    <source>
        <dbReference type="ARBA" id="ARBA00023033"/>
    </source>
</evidence>
<evidence type="ECO:0000256" key="11">
    <source>
        <dbReference type="ARBA" id="ARBA00023136"/>
    </source>
</evidence>
<evidence type="ECO:0000256" key="7">
    <source>
        <dbReference type="ARBA" id="ARBA00022989"/>
    </source>
</evidence>
<dbReference type="AlphaFoldDB" id="A0A498KRS2"/>
<dbReference type="EMBL" id="RDQH01000327">
    <property type="protein sequence ID" value="RXI08395.1"/>
    <property type="molecule type" value="Genomic_DNA"/>
</dbReference>
<organism evidence="14 15">
    <name type="scientific">Malus domestica</name>
    <name type="common">Apple</name>
    <name type="synonym">Pyrus malus</name>
    <dbReference type="NCBI Taxonomy" id="3750"/>
    <lineage>
        <taxon>Eukaryota</taxon>
        <taxon>Viridiplantae</taxon>
        <taxon>Streptophyta</taxon>
        <taxon>Embryophyta</taxon>
        <taxon>Tracheophyta</taxon>
        <taxon>Spermatophyta</taxon>
        <taxon>Magnoliopsida</taxon>
        <taxon>eudicotyledons</taxon>
        <taxon>Gunneridae</taxon>
        <taxon>Pentapetalae</taxon>
        <taxon>rosids</taxon>
        <taxon>fabids</taxon>
        <taxon>Rosales</taxon>
        <taxon>Rosaceae</taxon>
        <taxon>Amygdaloideae</taxon>
        <taxon>Maleae</taxon>
        <taxon>Malus</taxon>
    </lineage>
</organism>
<reference evidence="14 15" key="1">
    <citation type="submission" date="2018-10" db="EMBL/GenBank/DDBJ databases">
        <title>A high-quality apple genome assembly.</title>
        <authorList>
            <person name="Hu J."/>
        </authorList>
    </citation>
    <scope>NUCLEOTIDE SEQUENCE [LARGE SCALE GENOMIC DNA]</scope>
    <source>
        <strain evidence="15">cv. HFTH1</strain>
        <tissue evidence="14">Young leaf</tissue>
    </source>
</reference>
<comment type="similarity">
    <text evidence="3 13">Belongs to the cytochrome P450 family.</text>
</comment>
<evidence type="ECO:0000256" key="6">
    <source>
        <dbReference type="ARBA" id="ARBA00022723"/>
    </source>
</evidence>
<comment type="cofactor">
    <cofactor evidence="1 12">
        <name>heme</name>
        <dbReference type="ChEBI" id="CHEBI:30413"/>
    </cofactor>
</comment>
<evidence type="ECO:0000256" key="13">
    <source>
        <dbReference type="RuleBase" id="RU000461"/>
    </source>
</evidence>
<dbReference type="PRINTS" id="PR00385">
    <property type="entry name" value="P450"/>
</dbReference>
<keyword evidence="11" id="KW-0472">Membrane</keyword>
<keyword evidence="6 12" id="KW-0479">Metal-binding</keyword>
<evidence type="ECO:0000313" key="15">
    <source>
        <dbReference type="Proteomes" id="UP000290289"/>
    </source>
</evidence>
<evidence type="ECO:0000256" key="2">
    <source>
        <dbReference type="ARBA" id="ARBA00004167"/>
    </source>
</evidence>
<protein>
    <recommendedName>
        <fullName evidence="16">Cytochrome P450</fullName>
    </recommendedName>
</protein>
<keyword evidence="4 12" id="KW-0349">Heme</keyword>
<dbReference type="Gene3D" id="1.10.630.10">
    <property type="entry name" value="Cytochrome P450"/>
    <property type="match status" value="1"/>
</dbReference>